<dbReference type="EMBL" id="BOQE01000001">
    <property type="protein sequence ID" value="GIM47804.1"/>
    <property type="molecule type" value="Genomic_DNA"/>
</dbReference>
<evidence type="ECO:0000256" key="1">
    <source>
        <dbReference type="SAM" id="MobiDB-lite"/>
    </source>
</evidence>
<dbReference type="AlphaFoldDB" id="A0AAV4LIZ8"/>
<feature type="region of interest" description="Disordered" evidence="1">
    <location>
        <begin position="387"/>
        <end position="407"/>
    </location>
</feature>
<comment type="caution">
    <text evidence="3">The sequence shown here is derived from an EMBL/GenBank/DDBJ whole genome shotgun (WGS) entry which is preliminary data.</text>
</comment>
<gene>
    <name evidence="3" type="ORF">DNHGIG_33530</name>
</gene>
<proteinExistence type="predicted"/>
<sequence length="443" mass="49194">MVGNVQMIFAQNHTLFQGVSDGEANDYSSFASILQTIPFPKTRKTSGSEQPSDPMLSELLNLLASFANIVQKQDLPLPHATGEAETSLPPSKVNDHPVFASMLNLVNNLTETQKRDLFRLLNNYDRNGQNLTVDAKTVLQSFQMREGIPQEMDDKKLQELLRIWIQEGVKDEKDQLNTHIANPSLPTAQLSKRVPVFVSQPLVQETVFQPGEVTSTNQSVSIKFEKIQAVNDSRSVSLVGNDLPDQNMRKSESPIQARNIPEGILFGHVENGPFSKMDNSKMEIYPVNASRFDTDFSIHLIKRAELIQKDGISTYKVTLIPQGLGEIHVQVTKNADSQLTLLLSADSPAAKHLLDTHLLAMRAQLEQQGLPVNEVKVVPSSQFHLGTDSGMFQQRGQRERGDSLSGRVQRRSYAIEGAEYETMVASNITNVSNSRDSGIDYIA</sequence>
<dbReference type="CDD" id="cd17470">
    <property type="entry name" value="T3SS_Flik_C"/>
    <property type="match status" value="1"/>
</dbReference>
<organism evidence="3 4">
    <name type="scientific">Collibacillus ludicampi</name>
    <dbReference type="NCBI Taxonomy" id="2771369"/>
    <lineage>
        <taxon>Bacteria</taxon>
        <taxon>Bacillati</taxon>
        <taxon>Bacillota</taxon>
        <taxon>Bacilli</taxon>
        <taxon>Bacillales</taxon>
        <taxon>Alicyclobacillaceae</taxon>
        <taxon>Collibacillus</taxon>
    </lineage>
</organism>
<dbReference type="InterPro" id="IPR021136">
    <property type="entry name" value="Flagellar_hook_control-like_C"/>
</dbReference>
<evidence type="ECO:0000259" key="2">
    <source>
        <dbReference type="Pfam" id="PF02120"/>
    </source>
</evidence>
<dbReference type="Gene3D" id="3.30.750.140">
    <property type="match status" value="1"/>
</dbReference>
<dbReference type="Pfam" id="PF02120">
    <property type="entry name" value="Flg_hook"/>
    <property type="match status" value="1"/>
</dbReference>
<protein>
    <recommendedName>
        <fullName evidence="2">Flagellar hook-length control protein-like C-terminal domain-containing protein</fullName>
    </recommendedName>
</protein>
<dbReference type="Proteomes" id="UP001057291">
    <property type="component" value="Unassembled WGS sequence"/>
</dbReference>
<feature type="domain" description="Flagellar hook-length control protein-like C-terminal" evidence="2">
    <location>
        <begin position="307"/>
        <end position="381"/>
    </location>
</feature>
<evidence type="ECO:0000313" key="4">
    <source>
        <dbReference type="Proteomes" id="UP001057291"/>
    </source>
</evidence>
<reference evidence="3" key="1">
    <citation type="journal article" date="2023" name="Int. J. Syst. Evol. Microbiol.">
        <title>Collibacillus ludicampi gen. nov., sp. nov., a new soil bacterium of the family Alicyclobacillaceae.</title>
        <authorList>
            <person name="Jojima T."/>
            <person name="Ioku Y."/>
            <person name="Fukuta Y."/>
            <person name="Shirasaka N."/>
            <person name="Matsumura Y."/>
            <person name="Mori M."/>
        </authorList>
    </citation>
    <scope>NUCLEOTIDE SEQUENCE</scope>
    <source>
        <strain evidence="3">TP075</strain>
    </source>
</reference>
<dbReference type="InterPro" id="IPR038610">
    <property type="entry name" value="FliK-like_C_sf"/>
</dbReference>
<name>A0AAV4LIZ8_9BACL</name>
<accession>A0AAV4LIZ8</accession>
<dbReference type="RefSeq" id="WP_282200740.1">
    <property type="nucleotide sequence ID" value="NZ_BOQE01000001.1"/>
</dbReference>
<keyword evidence="4" id="KW-1185">Reference proteome</keyword>
<evidence type="ECO:0000313" key="3">
    <source>
        <dbReference type="EMBL" id="GIM47804.1"/>
    </source>
</evidence>